<sequence>MTCKNDKTQIYHVNLLKPYHHSPESINLLFSGKLESLECEPELEIPHPTSDPNIYDFEEIVRDSAISEKLCPTQIKELRKLLGAHQKVFSNEPRKTHLVEHDIELIR</sequence>
<accession>A0A4Y2BFA5</accession>
<dbReference type="Proteomes" id="UP000499080">
    <property type="component" value="Unassembled WGS sequence"/>
</dbReference>
<dbReference type="EMBL" id="BGPR01083322">
    <property type="protein sequence ID" value="GBL90900.1"/>
    <property type="molecule type" value="Genomic_DNA"/>
</dbReference>
<protein>
    <submittedName>
        <fullName evidence="1">Uncharacterized protein</fullName>
    </submittedName>
</protein>
<dbReference type="AlphaFoldDB" id="A0A4Y2BFA5"/>
<dbReference type="OrthoDB" id="6434338at2759"/>
<proteinExistence type="predicted"/>
<organism evidence="1 2">
    <name type="scientific">Araneus ventricosus</name>
    <name type="common">Orbweaver spider</name>
    <name type="synonym">Epeira ventricosa</name>
    <dbReference type="NCBI Taxonomy" id="182803"/>
    <lineage>
        <taxon>Eukaryota</taxon>
        <taxon>Metazoa</taxon>
        <taxon>Ecdysozoa</taxon>
        <taxon>Arthropoda</taxon>
        <taxon>Chelicerata</taxon>
        <taxon>Arachnida</taxon>
        <taxon>Araneae</taxon>
        <taxon>Araneomorphae</taxon>
        <taxon>Entelegynae</taxon>
        <taxon>Araneoidea</taxon>
        <taxon>Araneidae</taxon>
        <taxon>Araneus</taxon>
    </lineage>
</organism>
<comment type="caution">
    <text evidence="1">The sequence shown here is derived from an EMBL/GenBank/DDBJ whole genome shotgun (WGS) entry which is preliminary data.</text>
</comment>
<evidence type="ECO:0000313" key="2">
    <source>
        <dbReference type="Proteomes" id="UP000499080"/>
    </source>
</evidence>
<evidence type="ECO:0000313" key="1">
    <source>
        <dbReference type="EMBL" id="GBL90900.1"/>
    </source>
</evidence>
<keyword evidence="2" id="KW-1185">Reference proteome</keyword>
<reference evidence="1 2" key="1">
    <citation type="journal article" date="2019" name="Sci. Rep.">
        <title>Orb-weaving spider Araneus ventricosus genome elucidates the spidroin gene catalogue.</title>
        <authorList>
            <person name="Kono N."/>
            <person name="Nakamura H."/>
            <person name="Ohtoshi R."/>
            <person name="Moran D.A.P."/>
            <person name="Shinohara A."/>
            <person name="Yoshida Y."/>
            <person name="Fujiwara M."/>
            <person name="Mori M."/>
            <person name="Tomita M."/>
            <person name="Arakawa K."/>
        </authorList>
    </citation>
    <scope>NUCLEOTIDE SEQUENCE [LARGE SCALE GENOMIC DNA]</scope>
</reference>
<name>A0A4Y2BFA5_ARAVE</name>
<gene>
    <name evidence="1" type="ORF">AVEN_118109_1</name>
</gene>